<gene>
    <name evidence="1" type="ORF">LX32DRAFT_252653</name>
</gene>
<dbReference type="AlphaFoldDB" id="A0AAD9HW21"/>
<sequence>MSRTKDDTRFGPWRGGRRRRKRWMTRWVTRWVTRWMTRGIRSYRPAAVPKKRRQKTHLPLLLSLVPIPKSFSFHTSIFVPPPVWYVYPVERPLIFVPDFGTVGGYISSSRSGPCRPSLG</sequence>
<proteinExistence type="predicted"/>
<reference evidence="1" key="1">
    <citation type="submission" date="2021-06" db="EMBL/GenBank/DDBJ databases">
        <title>Comparative genomics, transcriptomics and evolutionary studies reveal genomic signatures of adaptation to plant cell wall in hemibiotrophic fungi.</title>
        <authorList>
            <consortium name="DOE Joint Genome Institute"/>
            <person name="Baroncelli R."/>
            <person name="Diaz J.F."/>
            <person name="Benocci T."/>
            <person name="Peng M."/>
            <person name="Battaglia E."/>
            <person name="Haridas S."/>
            <person name="Andreopoulos W."/>
            <person name="Labutti K."/>
            <person name="Pangilinan J."/>
            <person name="Floch G.L."/>
            <person name="Makela M.R."/>
            <person name="Henrissat B."/>
            <person name="Grigoriev I.V."/>
            <person name="Crouch J.A."/>
            <person name="De Vries R.P."/>
            <person name="Sukno S.A."/>
            <person name="Thon M.R."/>
        </authorList>
    </citation>
    <scope>NUCLEOTIDE SEQUENCE</scope>
    <source>
        <strain evidence="1">MAFF235873</strain>
    </source>
</reference>
<dbReference type="Proteomes" id="UP001232148">
    <property type="component" value="Unassembled WGS sequence"/>
</dbReference>
<evidence type="ECO:0000313" key="2">
    <source>
        <dbReference type="Proteomes" id="UP001232148"/>
    </source>
</evidence>
<accession>A0AAD9HW21</accession>
<organism evidence="1 2">
    <name type="scientific">Colletotrichum zoysiae</name>
    <dbReference type="NCBI Taxonomy" id="1216348"/>
    <lineage>
        <taxon>Eukaryota</taxon>
        <taxon>Fungi</taxon>
        <taxon>Dikarya</taxon>
        <taxon>Ascomycota</taxon>
        <taxon>Pezizomycotina</taxon>
        <taxon>Sordariomycetes</taxon>
        <taxon>Hypocreomycetidae</taxon>
        <taxon>Glomerellales</taxon>
        <taxon>Glomerellaceae</taxon>
        <taxon>Colletotrichum</taxon>
        <taxon>Colletotrichum graminicola species complex</taxon>
    </lineage>
</organism>
<name>A0AAD9HW21_9PEZI</name>
<protein>
    <submittedName>
        <fullName evidence="1">Uncharacterized protein</fullName>
    </submittedName>
</protein>
<keyword evidence="2" id="KW-1185">Reference proteome</keyword>
<comment type="caution">
    <text evidence="1">The sequence shown here is derived from an EMBL/GenBank/DDBJ whole genome shotgun (WGS) entry which is preliminary data.</text>
</comment>
<dbReference type="EMBL" id="MU842810">
    <property type="protein sequence ID" value="KAK2035059.1"/>
    <property type="molecule type" value="Genomic_DNA"/>
</dbReference>
<evidence type="ECO:0000313" key="1">
    <source>
        <dbReference type="EMBL" id="KAK2035059.1"/>
    </source>
</evidence>